<evidence type="ECO:0000256" key="3">
    <source>
        <dbReference type="SAM" id="MobiDB-lite"/>
    </source>
</evidence>
<sequence length="536" mass="60779">MNPTEIQLPTRACHNCRKKRWKCDRSFPVCQKCLSSGSECLGYGKLFVWAQGVASRGKMMGKTFDEKKKPKEERQGQRPHLSPLKESVKIDSGHQAELDTPSTVLLEHVESRNEVLSPILLDPLVQDLTRNSRYYLCHYARQLCADMVVYDTPRHNPMRELIPAISDYPVLLQVILANAALHIFNITRDTPDVSAYQQKRKGSLAEYYRTARRFGGLFSSSYRDALVAKQQALSLLARNVAIVNESNIDLVLATILLFVNYDLIESGKDKWKIHMEGARRLIDRMGTPAYRPHTMSRLRLCLLSDFLVFYILGSTFNFTTTPNPFPDSIELDPILQYAETNNYLSCPAPLLRVMLKSFDLSEELTSGIQVQLKDLVAAALSFDACAWSHELHPASPGEDLEKRVRIASAHRAAVCIYLARFIPCTHPLLDNSSGSALVSLTDLSDEIIHHISFLTPDDALFKSISWPLFLAGAEAEGHAQRTWIMNTLDEFYSVMYWGYIPTVKRILDCVWRCKDQSPENCWVTEVKEMDTDILIA</sequence>
<accession>A0A6A6TFJ1</accession>
<dbReference type="Gene3D" id="4.10.240.10">
    <property type="entry name" value="Zn(2)-C6 fungal-type DNA-binding domain"/>
    <property type="match status" value="1"/>
</dbReference>
<dbReference type="GO" id="GO:0008270">
    <property type="term" value="F:zinc ion binding"/>
    <property type="evidence" value="ECO:0007669"/>
    <property type="project" value="InterPro"/>
</dbReference>
<dbReference type="Proteomes" id="UP000799324">
    <property type="component" value="Unassembled WGS sequence"/>
</dbReference>
<feature type="region of interest" description="Disordered" evidence="3">
    <location>
        <begin position="61"/>
        <end position="86"/>
    </location>
</feature>
<dbReference type="PANTHER" id="PTHR37534:SF51">
    <property type="entry name" value="ACRIFLAVINE SENSITIVITY CONTROL PROTEIN ACR-2"/>
    <property type="match status" value="1"/>
</dbReference>
<dbReference type="SUPFAM" id="SSF57701">
    <property type="entry name" value="Zn2/Cys6 DNA-binding domain"/>
    <property type="match status" value="1"/>
</dbReference>
<evidence type="ECO:0000256" key="2">
    <source>
        <dbReference type="ARBA" id="ARBA00023242"/>
    </source>
</evidence>
<evidence type="ECO:0000256" key="1">
    <source>
        <dbReference type="ARBA" id="ARBA00004123"/>
    </source>
</evidence>
<dbReference type="EMBL" id="MU004313">
    <property type="protein sequence ID" value="KAF2658670.1"/>
    <property type="molecule type" value="Genomic_DNA"/>
</dbReference>
<dbReference type="OrthoDB" id="5380854at2759"/>
<comment type="subcellular location">
    <subcellularLocation>
        <location evidence="1">Nucleus</location>
    </subcellularLocation>
</comment>
<protein>
    <recommendedName>
        <fullName evidence="4">Zn(2)-C6 fungal-type domain-containing protein</fullName>
    </recommendedName>
</protein>
<dbReference type="PROSITE" id="PS50048">
    <property type="entry name" value="ZN2_CY6_FUNGAL_2"/>
    <property type="match status" value="1"/>
</dbReference>
<dbReference type="PROSITE" id="PS00463">
    <property type="entry name" value="ZN2_CY6_FUNGAL_1"/>
    <property type="match status" value="1"/>
</dbReference>
<evidence type="ECO:0000259" key="4">
    <source>
        <dbReference type="PROSITE" id="PS50048"/>
    </source>
</evidence>
<feature type="domain" description="Zn(2)-C6 fungal-type" evidence="4">
    <location>
        <begin position="12"/>
        <end position="40"/>
    </location>
</feature>
<gene>
    <name evidence="5" type="ORF">K491DRAFT_755968</name>
</gene>
<dbReference type="InterPro" id="IPR021858">
    <property type="entry name" value="Fun_TF"/>
</dbReference>
<dbReference type="AlphaFoldDB" id="A0A6A6TFJ1"/>
<dbReference type="PANTHER" id="PTHR37534">
    <property type="entry name" value="TRANSCRIPTIONAL ACTIVATOR PROTEIN UGA3"/>
    <property type="match status" value="1"/>
</dbReference>
<feature type="compositionally biased region" description="Basic and acidic residues" evidence="3">
    <location>
        <begin position="63"/>
        <end position="76"/>
    </location>
</feature>
<reference evidence="5" key="1">
    <citation type="journal article" date="2020" name="Stud. Mycol.">
        <title>101 Dothideomycetes genomes: a test case for predicting lifestyles and emergence of pathogens.</title>
        <authorList>
            <person name="Haridas S."/>
            <person name="Albert R."/>
            <person name="Binder M."/>
            <person name="Bloem J."/>
            <person name="Labutti K."/>
            <person name="Salamov A."/>
            <person name="Andreopoulos B."/>
            <person name="Baker S."/>
            <person name="Barry K."/>
            <person name="Bills G."/>
            <person name="Bluhm B."/>
            <person name="Cannon C."/>
            <person name="Castanera R."/>
            <person name="Culley D."/>
            <person name="Daum C."/>
            <person name="Ezra D."/>
            <person name="Gonzalez J."/>
            <person name="Henrissat B."/>
            <person name="Kuo A."/>
            <person name="Liang C."/>
            <person name="Lipzen A."/>
            <person name="Lutzoni F."/>
            <person name="Magnuson J."/>
            <person name="Mondo S."/>
            <person name="Nolan M."/>
            <person name="Ohm R."/>
            <person name="Pangilinan J."/>
            <person name="Park H.-J."/>
            <person name="Ramirez L."/>
            <person name="Alfaro M."/>
            <person name="Sun H."/>
            <person name="Tritt A."/>
            <person name="Yoshinaga Y."/>
            <person name="Zwiers L.-H."/>
            <person name="Turgeon B."/>
            <person name="Goodwin S."/>
            <person name="Spatafora J."/>
            <person name="Crous P."/>
            <person name="Grigoriev I."/>
        </authorList>
    </citation>
    <scope>NUCLEOTIDE SEQUENCE</scope>
    <source>
        <strain evidence="5">CBS 122681</strain>
    </source>
</reference>
<keyword evidence="2" id="KW-0539">Nucleus</keyword>
<organism evidence="5 6">
    <name type="scientific">Lophiostoma macrostomum CBS 122681</name>
    <dbReference type="NCBI Taxonomy" id="1314788"/>
    <lineage>
        <taxon>Eukaryota</taxon>
        <taxon>Fungi</taxon>
        <taxon>Dikarya</taxon>
        <taxon>Ascomycota</taxon>
        <taxon>Pezizomycotina</taxon>
        <taxon>Dothideomycetes</taxon>
        <taxon>Pleosporomycetidae</taxon>
        <taxon>Pleosporales</taxon>
        <taxon>Lophiostomataceae</taxon>
        <taxon>Lophiostoma</taxon>
    </lineage>
</organism>
<dbReference type="Pfam" id="PF11951">
    <property type="entry name" value="Fungal_trans_2"/>
    <property type="match status" value="1"/>
</dbReference>
<dbReference type="GO" id="GO:0045944">
    <property type="term" value="P:positive regulation of transcription by RNA polymerase II"/>
    <property type="evidence" value="ECO:0007669"/>
    <property type="project" value="TreeGrafter"/>
</dbReference>
<evidence type="ECO:0000313" key="5">
    <source>
        <dbReference type="EMBL" id="KAF2658670.1"/>
    </source>
</evidence>
<dbReference type="InterPro" id="IPR001138">
    <property type="entry name" value="Zn2Cys6_DnaBD"/>
</dbReference>
<keyword evidence="6" id="KW-1185">Reference proteome</keyword>
<evidence type="ECO:0000313" key="6">
    <source>
        <dbReference type="Proteomes" id="UP000799324"/>
    </source>
</evidence>
<dbReference type="Pfam" id="PF00172">
    <property type="entry name" value="Zn_clus"/>
    <property type="match status" value="1"/>
</dbReference>
<proteinExistence type="predicted"/>
<dbReference type="InterPro" id="IPR036864">
    <property type="entry name" value="Zn2-C6_fun-type_DNA-bd_sf"/>
</dbReference>
<dbReference type="GO" id="GO:0005634">
    <property type="term" value="C:nucleus"/>
    <property type="evidence" value="ECO:0007669"/>
    <property type="project" value="UniProtKB-SubCell"/>
</dbReference>
<name>A0A6A6TFJ1_9PLEO</name>
<dbReference type="GO" id="GO:0000976">
    <property type="term" value="F:transcription cis-regulatory region binding"/>
    <property type="evidence" value="ECO:0007669"/>
    <property type="project" value="TreeGrafter"/>
</dbReference>
<dbReference type="SMART" id="SM00066">
    <property type="entry name" value="GAL4"/>
    <property type="match status" value="1"/>
</dbReference>
<dbReference type="CDD" id="cd00067">
    <property type="entry name" value="GAL4"/>
    <property type="match status" value="1"/>
</dbReference>
<dbReference type="GO" id="GO:0000981">
    <property type="term" value="F:DNA-binding transcription factor activity, RNA polymerase II-specific"/>
    <property type="evidence" value="ECO:0007669"/>
    <property type="project" value="InterPro"/>
</dbReference>